<organism evidence="1 2">
    <name type="scientific">Ruegeria conchae</name>
    <dbReference type="NCBI Taxonomy" id="981384"/>
    <lineage>
        <taxon>Bacteria</taxon>
        <taxon>Pseudomonadati</taxon>
        <taxon>Pseudomonadota</taxon>
        <taxon>Alphaproteobacteria</taxon>
        <taxon>Rhodobacterales</taxon>
        <taxon>Roseobacteraceae</taxon>
        <taxon>Ruegeria</taxon>
    </lineage>
</organism>
<dbReference type="EMBL" id="RCCT01000003">
    <property type="protein sequence ID" value="RLK07219.1"/>
    <property type="molecule type" value="Genomic_DNA"/>
</dbReference>
<evidence type="ECO:0000313" key="1">
    <source>
        <dbReference type="EMBL" id="RLK07219.1"/>
    </source>
</evidence>
<dbReference type="AlphaFoldDB" id="A0A497ZES3"/>
<reference evidence="1 2" key="1">
    <citation type="submission" date="2018-10" db="EMBL/GenBank/DDBJ databases">
        <title>Genomic Encyclopedia of Archaeal and Bacterial Type Strains, Phase II (KMG-II): from individual species to whole genera.</title>
        <authorList>
            <person name="Goeker M."/>
        </authorList>
    </citation>
    <scope>NUCLEOTIDE SEQUENCE [LARGE SCALE GENOMIC DNA]</scope>
    <source>
        <strain evidence="1 2">DSM 29317</strain>
    </source>
</reference>
<evidence type="ECO:0000313" key="2">
    <source>
        <dbReference type="Proteomes" id="UP000271700"/>
    </source>
</evidence>
<comment type="caution">
    <text evidence="1">The sequence shown here is derived from an EMBL/GenBank/DDBJ whole genome shotgun (WGS) entry which is preliminary data.</text>
</comment>
<protein>
    <submittedName>
        <fullName evidence="1">Uncharacterized protein</fullName>
    </submittedName>
</protein>
<dbReference type="Proteomes" id="UP000271700">
    <property type="component" value="Unassembled WGS sequence"/>
</dbReference>
<keyword evidence="2" id="KW-1185">Reference proteome</keyword>
<accession>A0A497ZES3</accession>
<name>A0A497ZES3_9RHOB</name>
<gene>
    <name evidence="1" type="ORF">CLV75_2327</name>
</gene>
<sequence>MVEVRDSLGISDADLAEDLETQFKLIAAAYTTGEADEIDRVINHIAFFRHMKKQELHEAGDANDKDLGE</sequence>
<proteinExistence type="predicted"/>